<name>A0A6G1HUW4_9PEZI</name>
<feature type="region of interest" description="Disordered" evidence="1">
    <location>
        <begin position="76"/>
        <end position="101"/>
    </location>
</feature>
<dbReference type="Proteomes" id="UP000799640">
    <property type="component" value="Unassembled WGS sequence"/>
</dbReference>
<dbReference type="AlphaFoldDB" id="A0A6G1HUW4"/>
<gene>
    <name evidence="2" type="ORF">EJ06DRAFT_35089</name>
</gene>
<evidence type="ECO:0000256" key="1">
    <source>
        <dbReference type="SAM" id="MobiDB-lite"/>
    </source>
</evidence>
<accession>A0A6G1HUW4</accession>
<evidence type="ECO:0000313" key="2">
    <source>
        <dbReference type="EMBL" id="KAF2399792.1"/>
    </source>
</evidence>
<evidence type="ECO:0000313" key="3">
    <source>
        <dbReference type="Proteomes" id="UP000799640"/>
    </source>
</evidence>
<organism evidence="2 3">
    <name type="scientific">Trichodelitschia bisporula</name>
    <dbReference type="NCBI Taxonomy" id="703511"/>
    <lineage>
        <taxon>Eukaryota</taxon>
        <taxon>Fungi</taxon>
        <taxon>Dikarya</taxon>
        <taxon>Ascomycota</taxon>
        <taxon>Pezizomycotina</taxon>
        <taxon>Dothideomycetes</taxon>
        <taxon>Dothideomycetes incertae sedis</taxon>
        <taxon>Phaeotrichales</taxon>
        <taxon>Phaeotrichaceae</taxon>
        <taxon>Trichodelitschia</taxon>
    </lineage>
</organism>
<keyword evidence="3" id="KW-1185">Reference proteome</keyword>
<protein>
    <submittedName>
        <fullName evidence="2">Uncharacterized protein</fullName>
    </submittedName>
</protein>
<sequence length="101" mass="11287">MQPLQQRRVGSDYRCPGLRTESYASGWRREAGVEIKTLATAPGYSSWTLHRDEIIGSCAGMEDEVAVVHEVAHPGPDMLLQKPPPDSGVHQSWRFSERPID</sequence>
<dbReference type="EMBL" id="ML996696">
    <property type="protein sequence ID" value="KAF2399792.1"/>
    <property type="molecule type" value="Genomic_DNA"/>
</dbReference>
<proteinExistence type="predicted"/>
<reference evidence="2" key="1">
    <citation type="journal article" date="2020" name="Stud. Mycol.">
        <title>101 Dothideomycetes genomes: a test case for predicting lifestyles and emergence of pathogens.</title>
        <authorList>
            <person name="Haridas S."/>
            <person name="Albert R."/>
            <person name="Binder M."/>
            <person name="Bloem J."/>
            <person name="Labutti K."/>
            <person name="Salamov A."/>
            <person name="Andreopoulos B."/>
            <person name="Baker S."/>
            <person name="Barry K."/>
            <person name="Bills G."/>
            <person name="Bluhm B."/>
            <person name="Cannon C."/>
            <person name="Castanera R."/>
            <person name="Culley D."/>
            <person name="Daum C."/>
            <person name="Ezra D."/>
            <person name="Gonzalez J."/>
            <person name="Henrissat B."/>
            <person name="Kuo A."/>
            <person name="Liang C."/>
            <person name="Lipzen A."/>
            <person name="Lutzoni F."/>
            <person name="Magnuson J."/>
            <person name="Mondo S."/>
            <person name="Nolan M."/>
            <person name="Ohm R."/>
            <person name="Pangilinan J."/>
            <person name="Park H.-J."/>
            <person name="Ramirez L."/>
            <person name="Alfaro M."/>
            <person name="Sun H."/>
            <person name="Tritt A."/>
            <person name="Yoshinaga Y."/>
            <person name="Zwiers L.-H."/>
            <person name="Turgeon B."/>
            <person name="Goodwin S."/>
            <person name="Spatafora J."/>
            <person name="Crous P."/>
            <person name="Grigoriev I."/>
        </authorList>
    </citation>
    <scope>NUCLEOTIDE SEQUENCE</scope>
    <source>
        <strain evidence="2">CBS 262.69</strain>
    </source>
</reference>